<evidence type="ECO:0000256" key="1">
    <source>
        <dbReference type="SAM" id="Coils"/>
    </source>
</evidence>
<protein>
    <submittedName>
        <fullName evidence="2">Uncharacterized protein</fullName>
    </submittedName>
</protein>
<evidence type="ECO:0000313" key="2">
    <source>
        <dbReference type="EMBL" id="GAG23939.1"/>
    </source>
</evidence>
<feature type="coiled-coil region" evidence="1">
    <location>
        <begin position="67"/>
        <end position="108"/>
    </location>
</feature>
<dbReference type="EMBL" id="BARS01037227">
    <property type="protein sequence ID" value="GAG23939.1"/>
    <property type="molecule type" value="Genomic_DNA"/>
</dbReference>
<organism evidence="2">
    <name type="scientific">marine sediment metagenome</name>
    <dbReference type="NCBI Taxonomy" id="412755"/>
    <lineage>
        <taxon>unclassified sequences</taxon>
        <taxon>metagenomes</taxon>
        <taxon>ecological metagenomes</taxon>
    </lineage>
</organism>
<comment type="caution">
    <text evidence="2">The sequence shown here is derived from an EMBL/GenBank/DDBJ whole genome shotgun (WGS) entry which is preliminary data.</text>
</comment>
<name>X0VZM5_9ZZZZ</name>
<proteinExistence type="predicted"/>
<dbReference type="AlphaFoldDB" id="X0VZM5"/>
<feature type="non-terminal residue" evidence="2">
    <location>
        <position position="160"/>
    </location>
</feature>
<keyword evidence="1" id="KW-0175">Coiled coil</keyword>
<gene>
    <name evidence="2" type="ORF">S01H1_57110</name>
</gene>
<sequence length="160" mass="18928">MATKNRKKTKTDTIVQRTINVYLPTFEMKEKWKEIAENSNQSISKFVIEHVTNSLDQEKDSPSVGTRIQLIKDKKQLQNENVELLKQNKLLENLCERQEKEIRTHTVQPFLQEDFTGVRDYSENLVRLFKICKEVRKEDIYDRLKINPMDKDATTAVQKQ</sequence>
<accession>X0VZM5</accession>
<reference evidence="2" key="1">
    <citation type="journal article" date="2014" name="Front. Microbiol.">
        <title>High frequency of phylogenetically diverse reductive dehalogenase-homologous genes in deep subseafloor sedimentary metagenomes.</title>
        <authorList>
            <person name="Kawai M."/>
            <person name="Futagami T."/>
            <person name="Toyoda A."/>
            <person name="Takaki Y."/>
            <person name="Nishi S."/>
            <person name="Hori S."/>
            <person name="Arai W."/>
            <person name="Tsubouchi T."/>
            <person name="Morono Y."/>
            <person name="Uchiyama I."/>
            <person name="Ito T."/>
            <person name="Fujiyama A."/>
            <person name="Inagaki F."/>
            <person name="Takami H."/>
        </authorList>
    </citation>
    <scope>NUCLEOTIDE SEQUENCE</scope>
    <source>
        <strain evidence="2">Expedition CK06-06</strain>
    </source>
</reference>